<protein>
    <recommendedName>
        <fullName evidence="3">Nucleotidyl transferase AbiEii/AbiGii toxin family protein</fullName>
    </recommendedName>
</protein>
<dbReference type="AlphaFoldDB" id="A0A1G2NY43"/>
<gene>
    <name evidence="1" type="ORF">A3H68_00795</name>
</gene>
<accession>A0A1G2NY43</accession>
<dbReference type="InterPro" id="IPR014942">
    <property type="entry name" value="AbiEii"/>
</dbReference>
<name>A0A1G2NY43_9BACT</name>
<sequence>MKWKLDILPENTRFAIGYLEGKEWLAKQNWYLAGGTALALQVGHRQSVDLDFFTETKTFLPAEVIKNFPDEDKVWDAQIVQEGTIYGTVCGAKVSFIAYPFFTPLMPFIKYGSINVLDKNDIAVMKVIAISQRGRKRDFVDLYWCLNNIVSLVDVLKKLSNQYPNISHNYHHIIKSLTFFEDAEDEPMPQQFSGATWQDIKKYFQSEAPRVAKQIMGLE</sequence>
<organism evidence="1 2">
    <name type="scientific">Candidatus Taylorbacteria bacterium RIFCSPLOWO2_02_FULL_46_40</name>
    <dbReference type="NCBI Taxonomy" id="1802329"/>
    <lineage>
        <taxon>Bacteria</taxon>
        <taxon>Candidatus Tayloriibacteriota</taxon>
    </lineage>
</organism>
<reference evidence="1 2" key="1">
    <citation type="journal article" date="2016" name="Nat. Commun.">
        <title>Thousands of microbial genomes shed light on interconnected biogeochemical processes in an aquifer system.</title>
        <authorList>
            <person name="Anantharaman K."/>
            <person name="Brown C.T."/>
            <person name="Hug L.A."/>
            <person name="Sharon I."/>
            <person name="Castelle C.J."/>
            <person name="Probst A.J."/>
            <person name="Thomas B.C."/>
            <person name="Singh A."/>
            <person name="Wilkins M.J."/>
            <person name="Karaoz U."/>
            <person name="Brodie E.L."/>
            <person name="Williams K.H."/>
            <person name="Hubbard S.S."/>
            <person name="Banfield J.F."/>
        </authorList>
    </citation>
    <scope>NUCLEOTIDE SEQUENCE [LARGE SCALE GENOMIC DNA]</scope>
</reference>
<dbReference type="Proteomes" id="UP000176429">
    <property type="component" value="Unassembled WGS sequence"/>
</dbReference>
<dbReference type="EMBL" id="MHSH01000053">
    <property type="protein sequence ID" value="OHA40271.1"/>
    <property type="molecule type" value="Genomic_DNA"/>
</dbReference>
<dbReference type="Pfam" id="PF08843">
    <property type="entry name" value="AbiEii"/>
    <property type="match status" value="2"/>
</dbReference>
<proteinExistence type="predicted"/>
<comment type="caution">
    <text evidence="1">The sequence shown here is derived from an EMBL/GenBank/DDBJ whole genome shotgun (WGS) entry which is preliminary data.</text>
</comment>
<evidence type="ECO:0008006" key="3">
    <source>
        <dbReference type="Google" id="ProtNLM"/>
    </source>
</evidence>
<evidence type="ECO:0000313" key="2">
    <source>
        <dbReference type="Proteomes" id="UP000176429"/>
    </source>
</evidence>
<evidence type="ECO:0000313" key="1">
    <source>
        <dbReference type="EMBL" id="OHA40271.1"/>
    </source>
</evidence>